<evidence type="ECO:0000313" key="1">
    <source>
        <dbReference type="EMBL" id="MBC5845683.1"/>
    </source>
</evidence>
<reference evidence="1 2" key="1">
    <citation type="submission" date="2020-08" db="EMBL/GenBank/DDBJ databases">
        <title>Description of novel Flavobacterium F-392 isolate.</title>
        <authorList>
            <person name="Saticioglu I.B."/>
            <person name="Duman M."/>
            <person name="Altun S."/>
        </authorList>
    </citation>
    <scope>NUCLEOTIDE SEQUENCE [LARGE SCALE GENOMIC DNA]</scope>
    <source>
        <strain evidence="1 2">F-392</strain>
    </source>
</reference>
<dbReference type="Proteomes" id="UP000641454">
    <property type="component" value="Unassembled WGS sequence"/>
</dbReference>
<name>A0A923SKW2_9FLAO</name>
<sequence>MAIVKNVKELETLLNNTCESINKINELSTKFNIDDDTFRKLLDTNPLTGVAFVRSNFLEIYNNKLNKQPKTN</sequence>
<dbReference type="RefSeq" id="WP_187020592.1">
    <property type="nucleotide sequence ID" value="NZ_JACRUK010000050.1"/>
</dbReference>
<keyword evidence="2" id="KW-1185">Reference proteome</keyword>
<comment type="caution">
    <text evidence="1">The sequence shown here is derived from an EMBL/GenBank/DDBJ whole genome shotgun (WGS) entry which is preliminary data.</text>
</comment>
<dbReference type="AlphaFoldDB" id="A0A923SKW2"/>
<protein>
    <submittedName>
        <fullName evidence="1">Uncharacterized protein</fullName>
    </submittedName>
</protein>
<proteinExistence type="predicted"/>
<accession>A0A923SKW2</accession>
<evidence type="ECO:0000313" key="2">
    <source>
        <dbReference type="Proteomes" id="UP000641454"/>
    </source>
</evidence>
<dbReference type="EMBL" id="JACRUL010000048">
    <property type="protein sequence ID" value="MBC5845683.1"/>
    <property type="molecule type" value="Genomic_DNA"/>
</dbReference>
<gene>
    <name evidence="1" type="ORF">H8R25_14720</name>
</gene>
<organism evidence="1 2">
    <name type="scientific">Flavobacterium muglaense</name>
    <dbReference type="NCBI Taxonomy" id="2764716"/>
    <lineage>
        <taxon>Bacteria</taxon>
        <taxon>Pseudomonadati</taxon>
        <taxon>Bacteroidota</taxon>
        <taxon>Flavobacteriia</taxon>
        <taxon>Flavobacteriales</taxon>
        <taxon>Flavobacteriaceae</taxon>
        <taxon>Flavobacterium</taxon>
    </lineage>
</organism>